<evidence type="ECO:0000259" key="2">
    <source>
        <dbReference type="PROSITE" id="PS50977"/>
    </source>
</evidence>
<dbReference type="InterPro" id="IPR009057">
    <property type="entry name" value="Homeodomain-like_sf"/>
</dbReference>
<name>A0A645GTC0_9ZZZZ</name>
<gene>
    <name evidence="3" type="ORF">SDC9_177534</name>
</gene>
<dbReference type="EMBL" id="VSSQ01081068">
    <property type="protein sequence ID" value="MPN30077.1"/>
    <property type="molecule type" value="Genomic_DNA"/>
</dbReference>
<organism evidence="3">
    <name type="scientific">bioreactor metagenome</name>
    <dbReference type="NCBI Taxonomy" id="1076179"/>
    <lineage>
        <taxon>unclassified sequences</taxon>
        <taxon>metagenomes</taxon>
        <taxon>ecological metagenomes</taxon>
    </lineage>
</organism>
<feature type="domain" description="HTH tetR-type" evidence="2">
    <location>
        <begin position="6"/>
        <end position="66"/>
    </location>
</feature>
<sequence>MLMSNKAVKKILIKTTYDMIGDQGITNVTIRKVAAKTGYSSAALYRHFENFDHLLTYACIGYLEPYVEDFKYFKRLSNNSLEIAIQMWANIARSSFFTPEIFAQLFIGPYRDQVYQIIKDYYYIFDMDVFNVGEVSQLMLQMGELFFENENYIKHSSTKYTEEQIKILSDLTVYTYCGMLGTLMKKEYKVAEIEKMVDSFQASLKYLYS</sequence>
<dbReference type="InterPro" id="IPR001647">
    <property type="entry name" value="HTH_TetR"/>
</dbReference>
<evidence type="ECO:0000256" key="1">
    <source>
        <dbReference type="ARBA" id="ARBA00023125"/>
    </source>
</evidence>
<reference evidence="3" key="1">
    <citation type="submission" date="2019-08" db="EMBL/GenBank/DDBJ databases">
        <authorList>
            <person name="Kucharzyk K."/>
            <person name="Murdoch R.W."/>
            <person name="Higgins S."/>
            <person name="Loffler F."/>
        </authorList>
    </citation>
    <scope>NUCLEOTIDE SEQUENCE</scope>
</reference>
<dbReference type="SUPFAM" id="SSF46689">
    <property type="entry name" value="Homeodomain-like"/>
    <property type="match status" value="1"/>
</dbReference>
<protein>
    <recommendedName>
        <fullName evidence="2">HTH tetR-type domain-containing protein</fullName>
    </recommendedName>
</protein>
<dbReference type="Gene3D" id="1.10.357.10">
    <property type="entry name" value="Tetracycline Repressor, domain 2"/>
    <property type="match status" value="1"/>
</dbReference>
<dbReference type="AlphaFoldDB" id="A0A645GTC0"/>
<dbReference type="Pfam" id="PF00440">
    <property type="entry name" value="TetR_N"/>
    <property type="match status" value="1"/>
</dbReference>
<proteinExistence type="predicted"/>
<comment type="caution">
    <text evidence="3">The sequence shown here is derived from an EMBL/GenBank/DDBJ whole genome shotgun (WGS) entry which is preliminary data.</text>
</comment>
<dbReference type="GO" id="GO:0003677">
    <property type="term" value="F:DNA binding"/>
    <property type="evidence" value="ECO:0007669"/>
    <property type="project" value="UniProtKB-KW"/>
</dbReference>
<accession>A0A645GTC0</accession>
<evidence type="ECO:0000313" key="3">
    <source>
        <dbReference type="EMBL" id="MPN30077.1"/>
    </source>
</evidence>
<dbReference type="PROSITE" id="PS50977">
    <property type="entry name" value="HTH_TETR_2"/>
    <property type="match status" value="1"/>
</dbReference>
<keyword evidence="1" id="KW-0238">DNA-binding</keyword>